<evidence type="ECO:0000256" key="5">
    <source>
        <dbReference type="ARBA" id="ARBA00022475"/>
    </source>
</evidence>
<accession>A0A4Y6PS99</accession>
<keyword evidence="7 14" id="KW-0812">Transmembrane</keyword>
<keyword evidence="17" id="KW-1185">Reference proteome</keyword>
<feature type="region of interest" description="Disordered" evidence="13">
    <location>
        <begin position="66"/>
        <end position="103"/>
    </location>
</feature>
<dbReference type="Pfam" id="PF03544">
    <property type="entry name" value="TonB_C"/>
    <property type="match status" value="1"/>
</dbReference>
<dbReference type="AlphaFoldDB" id="A0A4Y6PS99"/>
<reference evidence="16 17" key="1">
    <citation type="submission" date="2019-06" db="EMBL/GenBank/DDBJ databases">
        <title>Persicimonas caeni gen. nov., sp. nov., a predatory bacterium isolated from solar saltern.</title>
        <authorList>
            <person name="Wang S."/>
        </authorList>
    </citation>
    <scope>NUCLEOTIDE SEQUENCE [LARGE SCALE GENOMIC DNA]</scope>
    <source>
        <strain evidence="16 17">YN101</strain>
    </source>
</reference>
<keyword evidence="4" id="KW-0813">Transport</keyword>
<dbReference type="InterPro" id="IPR006260">
    <property type="entry name" value="TonB/TolA_C"/>
</dbReference>
<sequence length="231" mass="25238">MPLGRRQRRRCGHRAGGGMMNRSLLTKWAGTLVIMAGGSATVFGLMLVMNGMNGDLKKPEAERAERFVAAPKPKPPKKKKKPKPKPRKRKPMKSAPAPPPSLNSAIGSVALDLPGFAPSEMGDVSKDLLGDVQASVMTADSVDTKPKPLRQVQPQLPARLVQKQVEGKVVAECMVDEQGRVEWVRIKSANPPGVFDQIVKEALRQWQFQPATYKGRPVKTATVVPFEFELG</sequence>
<dbReference type="PANTHER" id="PTHR33446:SF8">
    <property type="entry name" value="PROTEIN TONB"/>
    <property type="match status" value="1"/>
</dbReference>
<dbReference type="PRINTS" id="PR01374">
    <property type="entry name" value="TONBPROTEIN"/>
</dbReference>
<evidence type="ECO:0000256" key="2">
    <source>
        <dbReference type="ARBA" id="ARBA00006555"/>
    </source>
</evidence>
<dbReference type="GO" id="GO:0098797">
    <property type="term" value="C:plasma membrane protein complex"/>
    <property type="evidence" value="ECO:0007669"/>
    <property type="project" value="TreeGrafter"/>
</dbReference>
<keyword evidence="6" id="KW-0997">Cell inner membrane</keyword>
<dbReference type="OrthoDB" id="9810145at2"/>
<organism evidence="16 17">
    <name type="scientific">Persicimonas caeni</name>
    <dbReference type="NCBI Taxonomy" id="2292766"/>
    <lineage>
        <taxon>Bacteria</taxon>
        <taxon>Deltaproteobacteria</taxon>
        <taxon>Bradymonadales</taxon>
        <taxon>Bradymonadaceae</taxon>
        <taxon>Persicimonas</taxon>
    </lineage>
</organism>
<evidence type="ECO:0000256" key="10">
    <source>
        <dbReference type="ARBA" id="ARBA00022989"/>
    </source>
</evidence>
<proteinExistence type="inferred from homology"/>
<evidence type="ECO:0000313" key="16">
    <source>
        <dbReference type="EMBL" id="QDG51191.1"/>
    </source>
</evidence>
<keyword evidence="5" id="KW-1003">Cell membrane</keyword>
<gene>
    <name evidence="16" type="ORF">FIV42_10705</name>
</gene>
<dbReference type="GO" id="GO:0030288">
    <property type="term" value="C:outer membrane-bounded periplasmic space"/>
    <property type="evidence" value="ECO:0007669"/>
    <property type="project" value="InterPro"/>
</dbReference>
<dbReference type="Proteomes" id="UP000315995">
    <property type="component" value="Chromosome"/>
</dbReference>
<dbReference type="Gene3D" id="3.30.1150.10">
    <property type="match status" value="1"/>
</dbReference>
<evidence type="ECO:0000256" key="9">
    <source>
        <dbReference type="ARBA" id="ARBA00022927"/>
    </source>
</evidence>
<evidence type="ECO:0000256" key="14">
    <source>
        <dbReference type="SAM" id="Phobius"/>
    </source>
</evidence>
<evidence type="ECO:0000256" key="6">
    <source>
        <dbReference type="ARBA" id="ARBA00022519"/>
    </source>
</evidence>
<evidence type="ECO:0000256" key="4">
    <source>
        <dbReference type="ARBA" id="ARBA00022448"/>
    </source>
</evidence>
<keyword evidence="11 14" id="KW-0472">Membrane</keyword>
<dbReference type="InterPro" id="IPR051045">
    <property type="entry name" value="TonB-dependent_transducer"/>
</dbReference>
<dbReference type="PROSITE" id="PS52015">
    <property type="entry name" value="TONB_CTD"/>
    <property type="match status" value="1"/>
</dbReference>
<dbReference type="SUPFAM" id="SSF74653">
    <property type="entry name" value="TolA/TonB C-terminal domain"/>
    <property type="match status" value="1"/>
</dbReference>
<comment type="similarity">
    <text evidence="2">Belongs to the TonB family.</text>
</comment>
<dbReference type="PANTHER" id="PTHR33446">
    <property type="entry name" value="PROTEIN TONB-RELATED"/>
    <property type="match status" value="1"/>
</dbReference>
<evidence type="ECO:0000256" key="11">
    <source>
        <dbReference type="ARBA" id="ARBA00023136"/>
    </source>
</evidence>
<comment type="subunit">
    <text evidence="12">Homodimer. Forms a complex with the accessory proteins ExbB and ExbD.</text>
</comment>
<dbReference type="GO" id="GO:0031992">
    <property type="term" value="F:energy transducer activity"/>
    <property type="evidence" value="ECO:0007669"/>
    <property type="project" value="InterPro"/>
</dbReference>
<dbReference type="EMBL" id="CP041186">
    <property type="protein sequence ID" value="QDG51191.1"/>
    <property type="molecule type" value="Genomic_DNA"/>
</dbReference>
<feature type="domain" description="TonB C-terminal" evidence="15">
    <location>
        <begin position="141"/>
        <end position="231"/>
    </location>
</feature>
<protein>
    <recommendedName>
        <fullName evidence="3">Protein TonB</fullName>
    </recommendedName>
</protein>
<evidence type="ECO:0000256" key="7">
    <source>
        <dbReference type="ARBA" id="ARBA00022692"/>
    </source>
</evidence>
<keyword evidence="8" id="KW-0677">Repeat</keyword>
<evidence type="ECO:0000256" key="3">
    <source>
        <dbReference type="ARBA" id="ARBA00022362"/>
    </source>
</evidence>
<evidence type="ECO:0000256" key="8">
    <source>
        <dbReference type="ARBA" id="ARBA00022737"/>
    </source>
</evidence>
<keyword evidence="10 14" id="KW-1133">Transmembrane helix</keyword>
<evidence type="ECO:0000313" key="17">
    <source>
        <dbReference type="Proteomes" id="UP000315995"/>
    </source>
</evidence>
<dbReference type="GO" id="GO:0015891">
    <property type="term" value="P:siderophore transport"/>
    <property type="evidence" value="ECO:0007669"/>
    <property type="project" value="InterPro"/>
</dbReference>
<accession>A0A5B8Y3E8</accession>
<dbReference type="GO" id="GO:0055085">
    <property type="term" value="P:transmembrane transport"/>
    <property type="evidence" value="ECO:0007669"/>
    <property type="project" value="InterPro"/>
</dbReference>
<dbReference type="NCBIfam" id="TIGR01352">
    <property type="entry name" value="tonB_Cterm"/>
    <property type="match status" value="1"/>
</dbReference>
<evidence type="ECO:0000256" key="13">
    <source>
        <dbReference type="SAM" id="MobiDB-lite"/>
    </source>
</evidence>
<keyword evidence="9" id="KW-0653">Protein transport</keyword>
<dbReference type="InterPro" id="IPR037682">
    <property type="entry name" value="TonB_C"/>
</dbReference>
<comment type="subcellular location">
    <subcellularLocation>
        <location evidence="1">Cell inner membrane</location>
        <topology evidence="1">Single-pass membrane protein</topology>
        <orientation evidence="1">Periplasmic side</orientation>
    </subcellularLocation>
</comment>
<dbReference type="GO" id="GO:0015031">
    <property type="term" value="P:protein transport"/>
    <property type="evidence" value="ECO:0007669"/>
    <property type="project" value="UniProtKB-KW"/>
</dbReference>
<dbReference type="InterPro" id="IPR003538">
    <property type="entry name" value="TonB"/>
</dbReference>
<name>A0A4Y6PS99_PERCE</name>
<evidence type="ECO:0000256" key="12">
    <source>
        <dbReference type="ARBA" id="ARBA00025849"/>
    </source>
</evidence>
<evidence type="ECO:0000256" key="1">
    <source>
        <dbReference type="ARBA" id="ARBA00004383"/>
    </source>
</evidence>
<feature type="compositionally biased region" description="Basic residues" evidence="13">
    <location>
        <begin position="74"/>
        <end position="92"/>
    </location>
</feature>
<evidence type="ECO:0000259" key="15">
    <source>
        <dbReference type="PROSITE" id="PS52015"/>
    </source>
</evidence>
<feature type="transmembrane region" description="Helical" evidence="14">
    <location>
        <begin position="28"/>
        <end position="49"/>
    </location>
</feature>